<proteinExistence type="inferred from homology"/>
<keyword evidence="2" id="KW-0433">Leucine-rich repeat</keyword>
<organism evidence="7 8">
    <name type="scientific">Ambrosia artemisiifolia</name>
    <name type="common">Common ragweed</name>
    <dbReference type="NCBI Taxonomy" id="4212"/>
    <lineage>
        <taxon>Eukaryota</taxon>
        <taxon>Viridiplantae</taxon>
        <taxon>Streptophyta</taxon>
        <taxon>Embryophyta</taxon>
        <taxon>Tracheophyta</taxon>
        <taxon>Spermatophyta</taxon>
        <taxon>Magnoliopsida</taxon>
        <taxon>eudicotyledons</taxon>
        <taxon>Gunneridae</taxon>
        <taxon>Pentapetalae</taxon>
        <taxon>asterids</taxon>
        <taxon>campanulids</taxon>
        <taxon>Asterales</taxon>
        <taxon>Asteraceae</taxon>
        <taxon>Asteroideae</taxon>
        <taxon>Heliantheae alliance</taxon>
        <taxon>Heliantheae</taxon>
        <taxon>Ambrosia</taxon>
    </lineage>
</organism>
<dbReference type="InterPro" id="IPR002182">
    <property type="entry name" value="NB-ARC"/>
</dbReference>
<dbReference type="InterPro" id="IPR050905">
    <property type="entry name" value="Plant_NBS-LRR"/>
</dbReference>
<dbReference type="SUPFAM" id="SSF52540">
    <property type="entry name" value="P-loop containing nucleoside triphosphate hydrolases"/>
    <property type="match status" value="1"/>
</dbReference>
<dbReference type="GO" id="GO:0006952">
    <property type="term" value="P:defense response"/>
    <property type="evidence" value="ECO:0007669"/>
    <property type="project" value="UniProtKB-KW"/>
</dbReference>
<dbReference type="Pfam" id="PF23247">
    <property type="entry name" value="LRR_RPS2"/>
    <property type="match status" value="1"/>
</dbReference>
<dbReference type="InterPro" id="IPR027417">
    <property type="entry name" value="P-loop_NTPase"/>
</dbReference>
<keyword evidence="3" id="KW-0611">Plant defense</keyword>
<evidence type="ECO:0008006" key="9">
    <source>
        <dbReference type="Google" id="ProtNLM"/>
    </source>
</evidence>
<dbReference type="Gene3D" id="1.10.8.430">
    <property type="entry name" value="Helical domain of apoptotic protease-activating factors"/>
    <property type="match status" value="1"/>
</dbReference>
<feature type="domain" description="Disease resistance protein At4g27190-like leucine-rich repeats" evidence="6">
    <location>
        <begin position="450"/>
        <end position="606"/>
    </location>
</feature>
<reference evidence="7" key="1">
    <citation type="submission" date="2022-06" db="EMBL/GenBank/DDBJ databases">
        <title>Uncovering the hologenomic basis of an extraordinary plant invasion.</title>
        <authorList>
            <person name="Bieker V.C."/>
            <person name="Martin M.D."/>
            <person name="Gilbert T."/>
            <person name="Hodgins K."/>
            <person name="Battlay P."/>
            <person name="Petersen B."/>
            <person name="Wilson J."/>
        </authorList>
    </citation>
    <scope>NUCLEOTIDE SEQUENCE</scope>
    <source>
        <strain evidence="7">AA19_3_7</strain>
        <tissue evidence="7">Leaf</tissue>
    </source>
</reference>
<evidence type="ECO:0000313" key="8">
    <source>
        <dbReference type="Proteomes" id="UP001206925"/>
    </source>
</evidence>
<evidence type="ECO:0000259" key="5">
    <source>
        <dbReference type="Pfam" id="PF00931"/>
    </source>
</evidence>
<dbReference type="AlphaFoldDB" id="A0AAD5CYQ0"/>
<dbReference type="SUPFAM" id="SSF52058">
    <property type="entry name" value="L domain-like"/>
    <property type="match status" value="1"/>
</dbReference>
<dbReference type="EMBL" id="JAMZMK010006363">
    <property type="protein sequence ID" value="KAI7749419.1"/>
    <property type="molecule type" value="Genomic_DNA"/>
</dbReference>
<feature type="non-terminal residue" evidence="7">
    <location>
        <position position="676"/>
    </location>
</feature>
<comment type="similarity">
    <text evidence="1">Belongs to the disease resistance NB-LRR family.</text>
</comment>
<evidence type="ECO:0000313" key="7">
    <source>
        <dbReference type="EMBL" id="KAI7749419.1"/>
    </source>
</evidence>
<name>A0AAD5CYQ0_AMBAR</name>
<dbReference type="Pfam" id="PF00931">
    <property type="entry name" value="NB-ARC"/>
    <property type="match status" value="1"/>
</dbReference>
<evidence type="ECO:0000256" key="4">
    <source>
        <dbReference type="ARBA" id="ARBA00022840"/>
    </source>
</evidence>
<dbReference type="GO" id="GO:0043531">
    <property type="term" value="F:ADP binding"/>
    <property type="evidence" value="ECO:0007669"/>
    <property type="project" value="InterPro"/>
</dbReference>
<dbReference type="Gene3D" id="3.80.10.10">
    <property type="entry name" value="Ribonuclease Inhibitor"/>
    <property type="match status" value="2"/>
</dbReference>
<dbReference type="GO" id="GO:0005524">
    <property type="term" value="F:ATP binding"/>
    <property type="evidence" value="ECO:0007669"/>
    <property type="project" value="UniProtKB-KW"/>
</dbReference>
<feature type="domain" description="NB-ARC" evidence="5">
    <location>
        <begin position="50"/>
        <end position="111"/>
    </location>
</feature>
<evidence type="ECO:0000259" key="6">
    <source>
        <dbReference type="Pfam" id="PF23247"/>
    </source>
</evidence>
<dbReference type="PANTHER" id="PTHR33463:SF222">
    <property type="entry name" value="NB-ARC-RELATED"/>
    <property type="match status" value="1"/>
</dbReference>
<gene>
    <name evidence="7" type="ORF">M8C21_002695</name>
</gene>
<accession>A0AAD5CYQ0</accession>
<protein>
    <recommendedName>
        <fullName evidence="9">NB-ARC domain-containing protein</fullName>
    </recommendedName>
</protein>
<dbReference type="InterPro" id="IPR057135">
    <property type="entry name" value="At4g27190-like_LRR"/>
</dbReference>
<dbReference type="InterPro" id="IPR032675">
    <property type="entry name" value="LRR_dom_sf"/>
</dbReference>
<comment type="caution">
    <text evidence="7">The sequence shown here is derived from an EMBL/GenBank/DDBJ whole genome shotgun (WGS) entry which is preliminary data.</text>
</comment>
<feature type="non-terminal residue" evidence="7">
    <location>
        <position position="1"/>
    </location>
</feature>
<keyword evidence="8" id="KW-1185">Reference proteome</keyword>
<dbReference type="InterPro" id="IPR042197">
    <property type="entry name" value="Apaf_helical"/>
</dbReference>
<keyword evidence="4" id="KW-0547">Nucleotide-binding</keyword>
<keyword evidence="4" id="KW-0067">ATP-binding</keyword>
<evidence type="ECO:0000256" key="2">
    <source>
        <dbReference type="ARBA" id="ARBA00022614"/>
    </source>
</evidence>
<evidence type="ECO:0000256" key="1">
    <source>
        <dbReference type="ARBA" id="ARBA00008894"/>
    </source>
</evidence>
<sequence length="676" mass="77685">YNQELCLTKVSSEKASTSTQVHEDEDDGTQSIIKSSRDLIFNDALISLESNDNKARMMALSGMGGVGKTTMMEQLVKAVDDRKTFNWIVKVAVGNNRNPVDIQETEDVCTQMDVETSLIYRIGVLKAEEAKKLFWDTARLGSNSDIEQLDLQHIGEEILKICGGLPLAIKTIASTLRDKEKFEWEDALSRLQNKNVDDYGIKEIFVISFENLKEDDLKAIFLLSGLFPEDSNIEKEDLLRMKKLEVVSYLNMHRPFLPQCLTNLRALCLRSCSLMHNKVSILGDLINLEVLDLAGCGINKLPSKIGQLRRLKLLDLSGCVNLHIDNGVFENLKQLEELYMGVCEASSVRLSDTNCDELKILSRQLFALELEFFNNKAQPVNVSFENLERFKISMGRSLEKRWRSDRSDGYYSFKNTLILKTSCSELRECKINELFRKTEILQLEVLIPKLEKLTITSMESLKEIWECEITTSEGEVNNIFMLREIEMSDCRSVVNLFPNNPMRLLTHLEELSVIKCGSIEVLFNIELGQIQQLSRCSLRNIKVWICESLREVWRIKGAEHNYFISDFQDVERIVIQECERFRNIVRPTTVNFDMKALKDIRIGSCDEYGERNNELCKNSQEQEINNISKERISKVDDSLSTAAFTSNHMASLFHQLRYIWFERVKGVKVVFEMESP</sequence>
<dbReference type="Proteomes" id="UP001206925">
    <property type="component" value="Unassembled WGS sequence"/>
</dbReference>
<dbReference type="PRINTS" id="PR00364">
    <property type="entry name" value="DISEASERSIST"/>
</dbReference>
<dbReference type="PANTHER" id="PTHR33463">
    <property type="entry name" value="NB-ARC DOMAIN-CONTAINING PROTEIN-RELATED"/>
    <property type="match status" value="1"/>
</dbReference>
<evidence type="ECO:0000256" key="3">
    <source>
        <dbReference type="ARBA" id="ARBA00022821"/>
    </source>
</evidence>